<evidence type="ECO:0000313" key="2">
    <source>
        <dbReference type="Proteomes" id="UP000616595"/>
    </source>
</evidence>
<accession>A0A923KV89</accession>
<name>A0A923KV89_9FIRM</name>
<gene>
    <name evidence="1" type="ORF">GH810_02810</name>
</gene>
<dbReference type="Proteomes" id="UP000616595">
    <property type="component" value="Unassembled WGS sequence"/>
</dbReference>
<sequence length="65" mass="7412">MLPNVTIKEAAEMLGKCEQFVRLGLQQGAFDFGVAVLSKNGKKYSYQISRRKLEKYVGIERSEEQ</sequence>
<proteinExistence type="predicted"/>
<dbReference type="RefSeq" id="WP_148566417.1">
    <property type="nucleotide sequence ID" value="NZ_RXYA01000004.1"/>
</dbReference>
<keyword evidence="2" id="KW-1185">Reference proteome</keyword>
<dbReference type="AlphaFoldDB" id="A0A923KV89"/>
<reference evidence="1" key="1">
    <citation type="submission" date="2019-10" db="EMBL/GenBank/DDBJ databases">
        <authorList>
            <person name="Ross D.E."/>
            <person name="Gulliver D."/>
        </authorList>
    </citation>
    <scope>NUCLEOTIDE SEQUENCE</scope>
    <source>
        <strain evidence="1">DER-2019</strain>
    </source>
</reference>
<evidence type="ECO:0000313" key="1">
    <source>
        <dbReference type="EMBL" id="MBC3887240.1"/>
    </source>
</evidence>
<protein>
    <submittedName>
        <fullName evidence="1">Uncharacterized protein</fullName>
    </submittedName>
</protein>
<organism evidence="1 2">
    <name type="scientific">Acetobacterium paludosum</name>
    <dbReference type="NCBI Taxonomy" id="52693"/>
    <lineage>
        <taxon>Bacteria</taxon>
        <taxon>Bacillati</taxon>
        <taxon>Bacillota</taxon>
        <taxon>Clostridia</taxon>
        <taxon>Eubacteriales</taxon>
        <taxon>Eubacteriaceae</taxon>
        <taxon>Acetobacterium</taxon>
    </lineage>
</organism>
<dbReference type="EMBL" id="WJBD01000002">
    <property type="protein sequence ID" value="MBC3887240.1"/>
    <property type="molecule type" value="Genomic_DNA"/>
</dbReference>
<comment type="caution">
    <text evidence="1">The sequence shown here is derived from an EMBL/GenBank/DDBJ whole genome shotgun (WGS) entry which is preliminary data.</text>
</comment>
<reference evidence="1" key="2">
    <citation type="submission" date="2020-10" db="EMBL/GenBank/DDBJ databases">
        <title>Comparative genomics of the Acetobacterium genus.</title>
        <authorList>
            <person name="Marshall C."/>
            <person name="May H."/>
            <person name="Norman S."/>
        </authorList>
    </citation>
    <scope>NUCLEOTIDE SEQUENCE</scope>
    <source>
        <strain evidence="1">DER-2019</strain>
    </source>
</reference>
<dbReference type="OrthoDB" id="2063024at2"/>